<evidence type="ECO:0000313" key="1">
    <source>
        <dbReference type="EMBL" id="QHT28339.1"/>
    </source>
</evidence>
<dbReference type="EMBL" id="MN738855">
    <property type="protein sequence ID" value="QHT28339.1"/>
    <property type="molecule type" value="Genomic_DNA"/>
</dbReference>
<reference evidence="1" key="1">
    <citation type="journal article" date="2020" name="Nature">
        <title>Giant virus diversity and host interactions through global metagenomics.</title>
        <authorList>
            <person name="Schulz F."/>
            <person name="Roux S."/>
            <person name="Paez-Espino D."/>
            <person name="Jungbluth S."/>
            <person name="Walsh D.A."/>
            <person name="Denef V.J."/>
            <person name="McMahon K.D."/>
            <person name="Konstantinidis K.T."/>
            <person name="Eloe-Fadrosh E.A."/>
            <person name="Kyrpides N.C."/>
            <person name="Woyke T."/>
        </authorList>
    </citation>
    <scope>NUCLEOTIDE SEQUENCE</scope>
    <source>
        <strain evidence="1">GVMAG-M-3300001348-25</strain>
    </source>
</reference>
<name>A0A6C0EJ68_9ZZZZ</name>
<dbReference type="AlphaFoldDB" id="A0A6C0EJ68"/>
<organism evidence="1">
    <name type="scientific">viral metagenome</name>
    <dbReference type="NCBI Taxonomy" id="1070528"/>
    <lineage>
        <taxon>unclassified sequences</taxon>
        <taxon>metagenomes</taxon>
        <taxon>organismal metagenomes</taxon>
    </lineage>
</organism>
<sequence>MKLKRLHAIILFFILLAGYVYFFKVNNILENMTTIGRTTPYKSCNKTKCYEMCQSDGICLQGHDECEGCNLETNKGTTFSPVVISNTENIENNTSLLKKLNPSVIIVNDREESKTQVPVIQNHDPMFAPQKTTGMMTDTNLYN</sequence>
<protein>
    <submittedName>
        <fullName evidence="1">Uncharacterized protein</fullName>
    </submittedName>
</protein>
<proteinExistence type="predicted"/>
<accession>A0A6C0EJ68</accession>